<comment type="similarity">
    <text evidence="7">Belongs to the binding-protein-dependent transport system permease family.</text>
</comment>
<feature type="transmembrane region" description="Helical" evidence="7">
    <location>
        <begin position="222"/>
        <end position="244"/>
    </location>
</feature>
<keyword evidence="8" id="KW-0732">Signal</keyword>
<dbReference type="RefSeq" id="WP_182844490.1">
    <property type="nucleotide sequence ID" value="NZ_BAAALP010000018.1"/>
</dbReference>
<keyword evidence="11" id="KW-1185">Reference proteome</keyword>
<dbReference type="InterPro" id="IPR000515">
    <property type="entry name" value="MetI-like"/>
</dbReference>
<feature type="signal peptide" evidence="8">
    <location>
        <begin position="1"/>
        <end position="22"/>
    </location>
</feature>
<evidence type="ECO:0000256" key="4">
    <source>
        <dbReference type="ARBA" id="ARBA00022692"/>
    </source>
</evidence>
<feature type="transmembrane region" description="Helical" evidence="7">
    <location>
        <begin position="125"/>
        <end position="144"/>
    </location>
</feature>
<dbReference type="Proteomes" id="UP000572680">
    <property type="component" value="Unassembled WGS sequence"/>
</dbReference>
<proteinExistence type="inferred from homology"/>
<dbReference type="AlphaFoldDB" id="A0A7W3QM62"/>
<reference evidence="10 11" key="1">
    <citation type="submission" date="2020-08" db="EMBL/GenBank/DDBJ databases">
        <title>Genomic Encyclopedia of Type Strains, Phase IV (KMG-IV): sequencing the most valuable type-strain genomes for metagenomic binning, comparative biology and taxonomic classification.</title>
        <authorList>
            <person name="Goeker M."/>
        </authorList>
    </citation>
    <scope>NUCLEOTIDE SEQUENCE [LARGE SCALE GENOMIC DNA]</scope>
    <source>
        <strain evidence="10 11">DSM 44197</strain>
    </source>
</reference>
<dbReference type="EMBL" id="JACJIA010000004">
    <property type="protein sequence ID" value="MBA8952242.1"/>
    <property type="molecule type" value="Genomic_DNA"/>
</dbReference>
<name>A0A7W3QM62_ACTNM</name>
<evidence type="ECO:0000256" key="6">
    <source>
        <dbReference type="ARBA" id="ARBA00023136"/>
    </source>
</evidence>
<evidence type="ECO:0000259" key="9">
    <source>
        <dbReference type="PROSITE" id="PS50928"/>
    </source>
</evidence>
<organism evidence="10 11">
    <name type="scientific">Actinomadura namibiensis</name>
    <dbReference type="NCBI Taxonomy" id="182080"/>
    <lineage>
        <taxon>Bacteria</taxon>
        <taxon>Bacillati</taxon>
        <taxon>Actinomycetota</taxon>
        <taxon>Actinomycetes</taxon>
        <taxon>Streptosporangiales</taxon>
        <taxon>Thermomonosporaceae</taxon>
        <taxon>Actinomadura</taxon>
    </lineage>
</organism>
<keyword evidence="4 7" id="KW-0812">Transmembrane</keyword>
<dbReference type="InterPro" id="IPR035906">
    <property type="entry name" value="MetI-like_sf"/>
</dbReference>
<evidence type="ECO:0000256" key="1">
    <source>
        <dbReference type="ARBA" id="ARBA00004651"/>
    </source>
</evidence>
<evidence type="ECO:0000313" key="10">
    <source>
        <dbReference type="EMBL" id="MBA8952242.1"/>
    </source>
</evidence>
<dbReference type="Gene3D" id="1.10.3720.10">
    <property type="entry name" value="MetI-like"/>
    <property type="match status" value="1"/>
</dbReference>
<feature type="transmembrane region" description="Helical" evidence="7">
    <location>
        <begin position="165"/>
        <end position="186"/>
    </location>
</feature>
<dbReference type="PANTHER" id="PTHR30151">
    <property type="entry name" value="ALKANE SULFONATE ABC TRANSPORTER-RELATED, MEMBRANE SUBUNIT"/>
    <property type="match status" value="1"/>
</dbReference>
<keyword evidence="3" id="KW-1003">Cell membrane</keyword>
<evidence type="ECO:0000256" key="7">
    <source>
        <dbReference type="RuleBase" id="RU363032"/>
    </source>
</evidence>
<feature type="transmembrane region" description="Helical" evidence="7">
    <location>
        <begin position="96"/>
        <end position="119"/>
    </location>
</feature>
<dbReference type="Pfam" id="PF00528">
    <property type="entry name" value="BPD_transp_1"/>
    <property type="match status" value="1"/>
</dbReference>
<dbReference type="GO" id="GO:0055085">
    <property type="term" value="P:transmembrane transport"/>
    <property type="evidence" value="ECO:0007669"/>
    <property type="project" value="InterPro"/>
</dbReference>
<keyword evidence="6 7" id="KW-0472">Membrane</keyword>
<keyword evidence="2 7" id="KW-0813">Transport</keyword>
<protein>
    <submittedName>
        <fullName evidence="10">NitT/TauT family transport system permease protein</fullName>
    </submittedName>
</protein>
<feature type="transmembrane region" description="Helical" evidence="7">
    <location>
        <begin position="65"/>
        <end position="84"/>
    </location>
</feature>
<keyword evidence="5 7" id="KW-1133">Transmembrane helix</keyword>
<evidence type="ECO:0000313" key="11">
    <source>
        <dbReference type="Proteomes" id="UP000572680"/>
    </source>
</evidence>
<accession>A0A7W3QM62</accession>
<sequence>MALTRTARLALGAAGTVGAVVAAELVTRLIGDPSQVPPATTVLWRAAVLAADGGYLTQVADTLKAWFGGLLLATLGAVALGLVLNATPWLNDAARLVVELLRPIPSLALIPLAIVVFGMPSQSKTALVCYAATWPILINTLYALRDVDPVAKDTLRSFGFGPVSVLARVSLPSAAPFVATGVRISASVGLVVVVSTELVAGAGEGVGGYLMDAQSGGGRPDLMLAGAAWAGLLGALVNAALVAAERRAFRWHAAQTGEATP</sequence>
<dbReference type="SUPFAM" id="SSF161098">
    <property type="entry name" value="MetI-like"/>
    <property type="match status" value="1"/>
</dbReference>
<gene>
    <name evidence="10" type="ORF">HNR61_003882</name>
</gene>
<evidence type="ECO:0000256" key="8">
    <source>
        <dbReference type="SAM" id="SignalP"/>
    </source>
</evidence>
<dbReference type="GO" id="GO:0005886">
    <property type="term" value="C:plasma membrane"/>
    <property type="evidence" value="ECO:0007669"/>
    <property type="project" value="UniProtKB-SubCell"/>
</dbReference>
<feature type="chain" id="PRO_5030524267" evidence="8">
    <location>
        <begin position="23"/>
        <end position="261"/>
    </location>
</feature>
<evidence type="ECO:0000256" key="3">
    <source>
        <dbReference type="ARBA" id="ARBA00022475"/>
    </source>
</evidence>
<evidence type="ECO:0000256" key="5">
    <source>
        <dbReference type="ARBA" id="ARBA00022989"/>
    </source>
</evidence>
<comment type="caution">
    <text evidence="10">The sequence shown here is derived from an EMBL/GenBank/DDBJ whole genome shotgun (WGS) entry which is preliminary data.</text>
</comment>
<feature type="domain" description="ABC transmembrane type-1" evidence="9">
    <location>
        <begin position="59"/>
        <end position="245"/>
    </location>
</feature>
<evidence type="ECO:0000256" key="2">
    <source>
        <dbReference type="ARBA" id="ARBA00022448"/>
    </source>
</evidence>
<comment type="subcellular location">
    <subcellularLocation>
        <location evidence="1 7">Cell membrane</location>
        <topology evidence="1 7">Multi-pass membrane protein</topology>
    </subcellularLocation>
</comment>
<dbReference type="PROSITE" id="PS50928">
    <property type="entry name" value="ABC_TM1"/>
    <property type="match status" value="1"/>
</dbReference>
<dbReference type="PANTHER" id="PTHR30151:SF0">
    <property type="entry name" value="ABC TRANSPORTER PERMEASE PROTEIN MJ0413-RELATED"/>
    <property type="match status" value="1"/>
</dbReference>